<evidence type="ECO:0000256" key="1">
    <source>
        <dbReference type="ARBA" id="ARBA00004308"/>
    </source>
</evidence>
<comment type="caution">
    <text evidence="4">The sequence shown here is derived from an EMBL/GenBank/DDBJ whole genome shotgun (WGS) entry which is preliminary data.</text>
</comment>
<evidence type="ECO:0008006" key="6">
    <source>
        <dbReference type="Google" id="ProtNLM"/>
    </source>
</evidence>
<keyword evidence="2" id="KW-0472">Membrane</keyword>
<reference evidence="4 5" key="1">
    <citation type="submission" date="2024-04" db="EMBL/GenBank/DDBJ databases">
        <title>Tritrichomonas musculus Genome.</title>
        <authorList>
            <person name="Alves-Ferreira E."/>
            <person name="Grigg M."/>
            <person name="Lorenzi H."/>
            <person name="Galac M."/>
        </authorList>
    </citation>
    <scope>NUCLEOTIDE SEQUENCE [LARGE SCALE GENOMIC DNA]</scope>
    <source>
        <strain evidence="4 5">EAF2021</strain>
    </source>
</reference>
<dbReference type="InterPro" id="IPR023175">
    <property type="entry name" value="Vta1/CALS_N_sf"/>
</dbReference>
<dbReference type="Proteomes" id="UP001470230">
    <property type="component" value="Unassembled WGS sequence"/>
</dbReference>
<dbReference type="Gene3D" id="1.25.40.270">
    <property type="entry name" value="Vacuolar protein sorting-associated protein vta1"/>
    <property type="match status" value="1"/>
</dbReference>
<evidence type="ECO:0000313" key="5">
    <source>
        <dbReference type="Proteomes" id="UP001470230"/>
    </source>
</evidence>
<dbReference type="EMBL" id="JAPFFF010000015">
    <property type="protein sequence ID" value="KAK8866662.1"/>
    <property type="molecule type" value="Genomic_DNA"/>
</dbReference>
<proteinExistence type="predicted"/>
<evidence type="ECO:0000256" key="3">
    <source>
        <dbReference type="SAM" id="MobiDB-lite"/>
    </source>
</evidence>
<feature type="compositionally biased region" description="Low complexity" evidence="3">
    <location>
        <begin position="148"/>
        <end position="164"/>
    </location>
</feature>
<organism evidence="4 5">
    <name type="scientific">Tritrichomonas musculus</name>
    <dbReference type="NCBI Taxonomy" id="1915356"/>
    <lineage>
        <taxon>Eukaryota</taxon>
        <taxon>Metamonada</taxon>
        <taxon>Parabasalia</taxon>
        <taxon>Tritrichomonadida</taxon>
        <taxon>Tritrichomonadidae</taxon>
        <taxon>Tritrichomonas</taxon>
    </lineage>
</organism>
<evidence type="ECO:0000313" key="4">
    <source>
        <dbReference type="EMBL" id="KAK8866662.1"/>
    </source>
</evidence>
<feature type="compositionally biased region" description="Polar residues" evidence="3">
    <location>
        <begin position="194"/>
        <end position="210"/>
    </location>
</feature>
<gene>
    <name evidence="4" type="ORF">M9Y10_009628</name>
</gene>
<keyword evidence="5" id="KW-1185">Reference proteome</keyword>
<comment type="subcellular location">
    <subcellularLocation>
        <location evidence="1">Endomembrane system</location>
    </subcellularLocation>
</comment>
<sequence length="301" mass="33196">MEDIPSEFWPYASFIIAAETVKQYNPIAAQVLTQVFVDICQDYIQTTTSKKAQEFLTNLSNNLPEFPRDGPDETKLLADDLYDSICSSLRSGKLNTHIAQQFWLCGILYSVLAGDESEKRERICKITAARLKMILAKAEIKKAPPARSQSNKDSSNKSGNNKMKPPSPANGADEVSFSNLVASTKPNAKLKQKPASTANKSPMQQFSASMKPSKATRPPASSSAPPTYESVMSHYREKKAIEYLKSIGVNIPSSIPKLNDNFRPSIAQNLDLSLSCLAQNDTKQAKLFLQKAQKSWRAGNT</sequence>
<feature type="region of interest" description="Disordered" evidence="3">
    <location>
        <begin position="186"/>
        <end position="228"/>
    </location>
</feature>
<name>A0ABR2IP43_9EUKA</name>
<accession>A0ABR2IP43</accession>
<feature type="compositionally biased region" description="Low complexity" evidence="3">
    <location>
        <begin position="211"/>
        <end position="227"/>
    </location>
</feature>
<evidence type="ECO:0000256" key="2">
    <source>
        <dbReference type="ARBA" id="ARBA00023136"/>
    </source>
</evidence>
<feature type="region of interest" description="Disordered" evidence="3">
    <location>
        <begin position="140"/>
        <end position="174"/>
    </location>
</feature>
<protein>
    <recommendedName>
        <fullName evidence="6">Vta1/callose synthase N-terminal domain-containing protein</fullName>
    </recommendedName>
</protein>